<dbReference type="CDD" id="cd02440">
    <property type="entry name" value="AdoMet_MTases"/>
    <property type="match status" value="1"/>
</dbReference>
<keyword evidence="2 3" id="KW-0808">Transferase</keyword>
<dbReference type="SUPFAM" id="SSF53335">
    <property type="entry name" value="S-adenosyl-L-methionine-dependent methyltransferases"/>
    <property type="match status" value="1"/>
</dbReference>
<dbReference type="AlphaFoldDB" id="A0A1B1M546"/>
<dbReference type="GO" id="GO:0008168">
    <property type="term" value="F:methyltransferase activity"/>
    <property type="evidence" value="ECO:0007669"/>
    <property type="project" value="UniProtKB-KW"/>
</dbReference>
<evidence type="ECO:0000313" key="3">
    <source>
        <dbReference type="EMBL" id="ANS63765.1"/>
    </source>
</evidence>
<keyword evidence="1 3" id="KW-0489">Methyltransferase</keyword>
<reference evidence="3 4" key="1">
    <citation type="submission" date="2016-07" db="EMBL/GenBank/DDBJ databases">
        <title>Enhancement of antibiotic productionsby engineered nitrateutilization in actinobacteria.</title>
        <authorList>
            <person name="Meng S.C."/>
        </authorList>
    </citation>
    <scope>NUCLEOTIDE SEQUENCE [LARGE SCALE GENOMIC DNA]</scope>
    <source>
        <strain evidence="3 4">NRRL 2936</strain>
    </source>
</reference>
<name>A0A1B1M546_STRLN</name>
<dbReference type="OrthoDB" id="9805171at2"/>
<dbReference type="Pfam" id="PF13649">
    <property type="entry name" value="Methyltransf_25"/>
    <property type="match status" value="1"/>
</dbReference>
<dbReference type="Proteomes" id="UP000092598">
    <property type="component" value="Chromosome"/>
</dbReference>
<protein>
    <submittedName>
        <fullName evidence="3">Methyltransferase</fullName>
    </submittedName>
</protein>
<dbReference type="GO" id="GO:0032259">
    <property type="term" value="P:methylation"/>
    <property type="evidence" value="ECO:0007669"/>
    <property type="project" value="UniProtKB-KW"/>
</dbReference>
<evidence type="ECO:0000313" key="4">
    <source>
        <dbReference type="Proteomes" id="UP000092598"/>
    </source>
</evidence>
<organism evidence="3 4">
    <name type="scientific">Streptomyces lincolnensis</name>
    <dbReference type="NCBI Taxonomy" id="1915"/>
    <lineage>
        <taxon>Bacteria</taxon>
        <taxon>Bacillati</taxon>
        <taxon>Actinomycetota</taxon>
        <taxon>Actinomycetes</taxon>
        <taxon>Kitasatosporales</taxon>
        <taxon>Streptomycetaceae</taxon>
        <taxon>Streptomyces</taxon>
    </lineage>
</organism>
<dbReference type="KEGG" id="sls:SLINC_1541"/>
<dbReference type="GO" id="GO:0017000">
    <property type="term" value="P:antibiotic biosynthetic process"/>
    <property type="evidence" value="ECO:0007669"/>
    <property type="project" value="UniProtKB-ARBA"/>
</dbReference>
<proteinExistence type="predicted"/>
<dbReference type="PATRIC" id="fig|1915.4.peg.1749"/>
<dbReference type="PANTHER" id="PTHR43861:SF1">
    <property type="entry name" value="TRANS-ACONITATE 2-METHYLTRANSFERASE"/>
    <property type="match status" value="1"/>
</dbReference>
<dbReference type="InterPro" id="IPR041698">
    <property type="entry name" value="Methyltransf_25"/>
</dbReference>
<dbReference type="InterPro" id="IPR029063">
    <property type="entry name" value="SAM-dependent_MTases_sf"/>
</dbReference>
<dbReference type="Gene3D" id="3.40.50.150">
    <property type="entry name" value="Vaccinia Virus protein VP39"/>
    <property type="match status" value="1"/>
</dbReference>
<dbReference type="PANTHER" id="PTHR43861">
    <property type="entry name" value="TRANS-ACONITATE 2-METHYLTRANSFERASE-RELATED"/>
    <property type="match status" value="1"/>
</dbReference>
<sequence length="219" mass="23081">MTEPSYLAAIRESYDTVAAAYLSVVKRPTELDPLSRAMLAAFAEVVSADDRGPVADLGCGPGLVTAHLAHLGAPVLGVDLSPRMIELARRAHPGLDFRVGSMTALEIGDGELGGVLAYYSTHHTPPESLPAVFAEFHRTLAPGSRLMLAGHVGDGERLRPTEAYGGRPVSYESHLLPPDRIAGLLEGAGFVITARLVQEPAEGATRRSGTLLARKAGAR</sequence>
<evidence type="ECO:0000256" key="1">
    <source>
        <dbReference type="ARBA" id="ARBA00022603"/>
    </source>
</evidence>
<dbReference type="EMBL" id="CP016438">
    <property type="protein sequence ID" value="ANS63765.1"/>
    <property type="molecule type" value="Genomic_DNA"/>
</dbReference>
<dbReference type="RefSeq" id="WP_067428560.1">
    <property type="nucleotide sequence ID" value="NZ_CP016438.1"/>
</dbReference>
<gene>
    <name evidence="3" type="ORF">SLINC_1541</name>
</gene>
<evidence type="ECO:0000256" key="2">
    <source>
        <dbReference type="ARBA" id="ARBA00022679"/>
    </source>
</evidence>
<keyword evidence="4" id="KW-1185">Reference proteome</keyword>
<accession>A0A1B1M546</accession>